<keyword evidence="2" id="KW-1185">Reference proteome</keyword>
<evidence type="ECO:0000313" key="1">
    <source>
        <dbReference type="EMBL" id="MBB6055275.1"/>
    </source>
</evidence>
<reference evidence="1 2" key="1">
    <citation type="submission" date="2020-08" db="EMBL/GenBank/DDBJ databases">
        <title>Genomic Encyclopedia of Type Strains, Phase IV (KMG-IV): sequencing the most valuable type-strain genomes for metagenomic binning, comparative biology and taxonomic classification.</title>
        <authorList>
            <person name="Goeker M."/>
        </authorList>
    </citation>
    <scope>NUCLEOTIDE SEQUENCE [LARGE SCALE GENOMIC DNA]</scope>
    <source>
        <strain evidence="1 2">DSM 22975</strain>
    </source>
</reference>
<organism evidence="1 2">
    <name type="scientific">Tolumonas osonensis</name>
    <dbReference type="NCBI Taxonomy" id="675874"/>
    <lineage>
        <taxon>Bacteria</taxon>
        <taxon>Pseudomonadati</taxon>
        <taxon>Pseudomonadota</taxon>
        <taxon>Gammaproteobacteria</taxon>
        <taxon>Aeromonadales</taxon>
        <taxon>Aeromonadaceae</taxon>
        <taxon>Tolumonas</taxon>
    </lineage>
</organism>
<name>A0A841GIX6_9GAMM</name>
<accession>A0A841GIX6</accession>
<proteinExistence type="predicted"/>
<protein>
    <submittedName>
        <fullName evidence="1">Uncharacterized protein</fullName>
    </submittedName>
</protein>
<sequence length="96" mass="10987">MLITADMCIRIEGLRLCDRDIIAHLNTVLSVDANVSCNKSPKEKRIEKLLYILALVKIKKFLVRLLRVSVSVFTLPEILVCEPTRSARITPFIYFP</sequence>
<dbReference type="Proteomes" id="UP000585721">
    <property type="component" value="Unassembled WGS sequence"/>
</dbReference>
<dbReference type="AlphaFoldDB" id="A0A841GIX6"/>
<comment type="caution">
    <text evidence="1">The sequence shown here is derived from an EMBL/GenBank/DDBJ whole genome shotgun (WGS) entry which is preliminary data.</text>
</comment>
<dbReference type="EMBL" id="JACHGR010000003">
    <property type="protein sequence ID" value="MBB6055275.1"/>
    <property type="molecule type" value="Genomic_DNA"/>
</dbReference>
<evidence type="ECO:0000313" key="2">
    <source>
        <dbReference type="Proteomes" id="UP000585721"/>
    </source>
</evidence>
<gene>
    <name evidence="1" type="ORF">HNR75_001157</name>
</gene>